<proteinExistence type="predicted"/>
<evidence type="ECO:0000313" key="2">
    <source>
        <dbReference type="Proteomes" id="UP000694551"/>
    </source>
</evidence>
<dbReference type="Ensembl" id="ENSSOCT00000000036.1">
    <property type="protein sequence ID" value="ENSSOCP00000000035.1"/>
    <property type="gene ID" value="ENSSOCG00000000035.1"/>
</dbReference>
<protein>
    <submittedName>
        <fullName evidence="1">Uncharacterized protein</fullName>
    </submittedName>
</protein>
<keyword evidence="2" id="KW-1185">Reference proteome</keyword>
<dbReference type="AlphaFoldDB" id="A0A8D0EG71"/>
<dbReference type="Proteomes" id="UP000694551">
    <property type="component" value="Unplaced"/>
</dbReference>
<sequence length="101" mass="11382">GDDGFKVKMAARPWAYCRQMKVQFVVANVQQLLQRMMDKCFWNYKGKSASPCICIGTWMPGACFQRLTASGNPKFSARLQHSTAQAFPKLKVISLCLLAFD</sequence>
<accession>A0A8D0EG71</accession>
<reference evidence="1" key="2">
    <citation type="submission" date="2025-09" db="UniProtKB">
        <authorList>
            <consortium name="Ensembl"/>
        </authorList>
    </citation>
    <scope>IDENTIFICATION</scope>
</reference>
<name>A0A8D0EG71_STROC</name>
<organism evidence="1 2">
    <name type="scientific">Strix occidentalis caurina</name>
    <name type="common">northern spotted owl</name>
    <dbReference type="NCBI Taxonomy" id="311401"/>
    <lineage>
        <taxon>Eukaryota</taxon>
        <taxon>Metazoa</taxon>
        <taxon>Chordata</taxon>
        <taxon>Craniata</taxon>
        <taxon>Vertebrata</taxon>
        <taxon>Euteleostomi</taxon>
        <taxon>Archelosauria</taxon>
        <taxon>Archosauria</taxon>
        <taxon>Dinosauria</taxon>
        <taxon>Saurischia</taxon>
        <taxon>Theropoda</taxon>
        <taxon>Coelurosauria</taxon>
        <taxon>Aves</taxon>
        <taxon>Neognathae</taxon>
        <taxon>Neoaves</taxon>
        <taxon>Telluraves</taxon>
        <taxon>Strigiformes</taxon>
        <taxon>Strigidae</taxon>
        <taxon>Strix</taxon>
    </lineage>
</organism>
<evidence type="ECO:0000313" key="1">
    <source>
        <dbReference type="Ensembl" id="ENSSOCP00000000035.1"/>
    </source>
</evidence>
<reference evidence="1" key="1">
    <citation type="submission" date="2025-08" db="UniProtKB">
        <authorList>
            <consortium name="Ensembl"/>
        </authorList>
    </citation>
    <scope>IDENTIFICATION</scope>
</reference>